<dbReference type="AlphaFoldDB" id="A0A8X6YRE8"/>
<dbReference type="Proteomes" id="UP000886998">
    <property type="component" value="Unassembled WGS sequence"/>
</dbReference>
<organism evidence="2 3">
    <name type="scientific">Trichonephila inaurata madagascariensis</name>
    <dbReference type="NCBI Taxonomy" id="2747483"/>
    <lineage>
        <taxon>Eukaryota</taxon>
        <taxon>Metazoa</taxon>
        <taxon>Ecdysozoa</taxon>
        <taxon>Arthropoda</taxon>
        <taxon>Chelicerata</taxon>
        <taxon>Arachnida</taxon>
        <taxon>Araneae</taxon>
        <taxon>Araneomorphae</taxon>
        <taxon>Entelegynae</taxon>
        <taxon>Araneoidea</taxon>
        <taxon>Nephilidae</taxon>
        <taxon>Trichonephila</taxon>
        <taxon>Trichonephila inaurata</taxon>
    </lineage>
</organism>
<dbReference type="EMBL" id="BMAV01021541">
    <property type="protein sequence ID" value="GFY75660.1"/>
    <property type="molecule type" value="Genomic_DNA"/>
</dbReference>
<protein>
    <submittedName>
        <fullName evidence="2">Uncharacterized protein</fullName>
    </submittedName>
</protein>
<evidence type="ECO:0000313" key="3">
    <source>
        <dbReference type="Proteomes" id="UP000886998"/>
    </source>
</evidence>
<sequence length="91" mass="10404">MYQRAIGDWTRKNNKQASRTPSVSLDGVMIWNRDVTPDKTSFKVTEYDSLSSCLRFLCTALGQGAINFNSKMGMLRMRTHAQRLRLTGLFL</sequence>
<evidence type="ECO:0000313" key="2">
    <source>
        <dbReference type="EMBL" id="GFY75660.1"/>
    </source>
</evidence>
<accession>A0A8X6YRE8</accession>
<reference evidence="2" key="1">
    <citation type="submission" date="2020-08" db="EMBL/GenBank/DDBJ databases">
        <title>Multicomponent nature underlies the extraordinary mechanical properties of spider dragline silk.</title>
        <authorList>
            <person name="Kono N."/>
            <person name="Nakamura H."/>
            <person name="Mori M."/>
            <person name="Yoshida Y."/>
            <person name="Ohtoshi R."/>
            <person name="Malay A.D."/>
            <person name="Moran D.A.P."/>
            <person name="Tomita M."/>
            <person name="Numata K."/>
            <person name="Arakawa K."/>
        </authorList>
    </citation>
    <scope>NUCLEOTIDE SEQUENCE</scope>
</reference>
<keyword evidence="3" id="KW-1185">Reference proteome</keyword>
<comment type="caution">
    <text evidence="2">The sequence shown here is derived from an EMBL/GenBank/DDBJ whole genome shotgun (WGS) entry which is preliminary data.</text>
</comment>
<name>A0A8X6YRE8_9ARAC</name>
<proteinExistence type="predicted"/>
<feature type="region of interest" description="Disordered" evidence="1">
    <location>
        <begin position="1"/>
        <end position="20"/>
    </location>
</feature>
<gene>
    <name evidence="2" type="ORF">TNIN_447131</name>
</gene>
<dbReference type="OrthoDB" id="10553575at2759"/>
<evidence type="ECO:0000256" key="1">
    <source>
        <dbReference type="SAM" id="MobiDB-lite"/>
    </source>
</evidence>